<dbReference type="InterPro" id="IPR050680">
    <property type="entry name" value="YpeA/RimI_acetyltransf"/>
</dbReference>
<dbReference type="GO" id="GO:0016747">
    <property type="term" value="F:acyltransferase activity, transferring groups other than amino-acyl groups"/>
    <property type="evidence" value="ECO:0007669"/>
    <property type="project" value="InterPro"/>
</dbReference>
<dbReference type="PROSITE" id="PS51186">
    <property type="entry name" value="GNAT"/>
    <property type="match status" value="1"/>
</dbReference>
<proteinExistence type="predicted"/>
<dbReference type="AlphaFoldDB" id="A0A9Q7ATH9"/>
<evidence type="ECO:0000256" key="2">
    <source>
        <dbReference type="ARBA" id="ARBA00023315"/>
    </source>
</evidence>
<reference evidence="5" key="1">
    <citation type="submission" date="2021-04" db="EMBL/GenBank/DDBJ databases">
        <title>A novel Synergistetes isolate from a pyrite-forming mixed culture.</title>
        <authorList>
            <person name="Bunk B."/>
            <person name="Sproer C."/>
            <person name="Spring S."/>
            <person name="Pester M."/>
        </authorList>
    </citation>
    <scope>NUCLEOTIDE SEQUENCE [LARGE SCALE GENOMIC DNA]</scope>
    <source>
        <strain evidence="5">J.5.4.2-T.3.5.2</strain>
    </source>
</reference>
<dbReference type="SUPFAM" id="SSF55729">
    <property type="entry name" value="Acyl-CoA N-acyltransferases (Nat)"/>
    <property type="match status" value="1"/>
</dbReference>
<sequence length="134" mass="15181">MEILGEVLADWAEDPQSGYFVLEENLEGRRAGFLVYGPTPMTDFAYDLYWIAVDPPFQRRGVGLRLLRRLDGALDERGARAVIRVETSGKASYEGQRRFYEAGGYRECGRLADFYGEGDDLVLYGRSLEAKEAR</sequence>
<accession>A0A9Q7ATH9</accession>
<name>A0A9Q7ATH9_9BACT</name>
<dbReference type="PANTHER" id="PTHR43420:SF44">
    <property type="entry name" value="ACETYLTRANSFERASE YPEA"/>
    <property type="match status" value="1"/>
</dbReference>
<evidence type="ECO:0000313" key="5">
    <source>
        <dbReference type="Proteomes" id="UP000671879"/>
    </source>
</evidence>
<dbReference type="CDD" id="cd04301">
    <property type="entry name" value="NAT_SF"/>
    <property type="match status" value="1"/>
</dbReference>
<dbReference type="Pfam" id="PF13508">
    <property type="entry name" value="Acetyltransf_7"/>
    <property type="match status" value="1"/>
</dbReference>
<keyword evidence="5" id="KW-1185">Reference proteome</keyword>
<dbReference type="Gene3D" id="3.40.630.30">
    <property type="match status" value="1"/>
</dbReference>
<dbReference type="PANTHER" id="PTHR43420">
    <property type="entry name" value="ACETYLTRANSFERASE"/>
    <property type="match status" value="1"/>
</dbReference>
<dbReference type="Proteomes" id="UP000671879">
    <property type="component" value="Chromosome"/>
</dbReference>
<dbReference type="InterPro" id="IPR016181">
    <property type="entry name" value="Acyl_CoA_acyltransferase"/>
</dbReference>
<gene>
    <name evidence="4" type="ORF">KAR29_01940</name>
</gene>
<evidence type="ECO:0000313" key="4">
    <source>
        <dbReference type="EMBL" id="QTX33636.1"/>
    </source>
</evidence>
<organism evidence="4 5">
    <name type="scientific">Aminithiophilus ramosus</name>
    <dbReference type="NCBI Taxonomy" id="3029084"/>
    <lineage>
        <taxon>Bacteria</taxon>
        <taxon>Thermotogati</taxon>
        <taxon>Synergistota</taxon>
        <taxon>Synergistia</taxon>
        <taxon>Synergistales</taxon>
        <taxon>Aminithiophilaceae</taxon>
        <taxon>Aminithiophilus</taxon>
    </lineage>
</organism>
<evidence type="ECO:0000259" key="3">
    <source>
        <dbReference type="PROSITE" id="PS51186"/>
    </source>
</evidence>
<protein>
    <submittedName>
        <fullName evidence="4">GNAT family N-acetyltransferase</fullName>
    </submittedName>
</protein>
<feature type="domain" description="N-acetyltransferase" evidence="3">
    <location>
        <begin position="1"/>
        <end position="129"/>
    </location>
</feature>
<evidence type="ECO:0000256" key="1">
    <source>
        <dbReference type="ARBA" id="ARBA00022679"/>
    </source>
</evidence>
<dbReference type="EMBL" id="CP072943">
    <property type="protein sequence ID" value="QTX33636.1"/>
    <property type="molecule type" value="Genomic_DNA"/>
</dbReference>
<dbReference type="InterPro" id="IPR000182">
    <property type="entry name" value="GNAT_dom"/>
</dbReference>
<keyword evidence="2" id="KW-0012">Acyltransferase</keyword>
<keyword evidence="1" id="KW-0808">Transferase</keyword>
<dbReference type="KEGG" id="aram:KAR29_01940"/>